<evidence type="ECO:0000256" key="1">
    <source>
        <dbReference type="SAM" id="MobiDB-lite"/>
    </source>
</evidence>
<organism evidence="2 3">
    <name type="scientific">Platanthera guangdongensis</name>
    <dbReference type="NCBI Taxonomy" id="2320717"/>
    <lineage>
        <taxon>Eukaryota</taxon>
        <taxon>Viridiplantae</taxon>
        <taxon>Streptophyta</taxon>
        <taxon>Embryophyta</taxon>
        <taxon>Tracheophyta</taxon>
        <taxon>Spermatophyta</taxon>
        <taxon>Magnoliopsida</taxon>
        <taxon>Liliopsida</taxon>
        <taxon>Asparagales</taxon>
        <taxon>Orchidaceae</taxon>
        <taxon>Orchidoideae</taxon>
        <taxon>Orchideae</taxon>
        <taxon>Orchidinae</taxon>
        <taxon>Platanthera</taxon>
    </lineage>
</organism>
<sequence length="188" mass="20180">MMMKAIDGSRRTHLRKITAPPARGGEVQVGDRARPSADGKADSVKGWGSHAATGPRQEEKSRPGRPEERGGHVAARPWRCGQKDLGGQRGGAVVWPPRFGWPRSRPDLGSQRGGRPCGRPSLARNGRPPPGGIRPPRFGRLEGGAAVWPPTPCGPPPISVRPRFSRKPCVLDRNHLRDGVGARCAIDA</sequence>
<evidence type="ECO:0000313" key="2">
    <source>
        <dbReference type="EMBL" id="KAK8969753.1"/>
    </source>
</evidence>
<feature type="compositionally biased region" description="Basic and acidic residues" evidence="1">
    <location>
        <begin position="56"/>
        <end position="71"/>
    </location>
</feature>
<name>A0ABR2N0S0_9ASPA</name>
<keyword evidence="3" id="KW-1185">Reference proteome</keyword>
<feature type="region of interest" description="Disordered" evidence="1">
    <location>
        <begin position="1"/>
        <end position="160"/>
    </location>
</feature>
<feature type="compositionally biased region" description="Basic and acidic residues" evidence="1">
    <location>
        <begin position="29"/>
        <end position="43"/>
    </location>
</feature>
<accession>A0ABR2N0S0</accession>
<dbReference type="Proteomes" id="UP001412067">
    <property type="component" value="Unassembled WGS sequence"/>
</dbReference>
<proteinExistence type="predicted"/>
<comment type="caution">
    <text evidence="2">The sequence shown here is derived from an EMBL/GenBank/DDBJ whole genome shotgun (WGS) entry which is preliminary data.</text>
</comment>
<dbReference type="EMBL" id="JBBWWR010000003">
    <property type="protein sequence ID" value="KAK8969753.1"/>
    <property type="molecule type" value="Genomic_DNA"/>
</dbReference>
<gene>
    <name evidence="2" type="ORF">KSP40_PGU019392</name>
</gene>
<protein>
    <submittedName>
        <fullName evidence="2">Uncharacterized protein</fullName>
    </submittedName>
</protein>
<evidence type="ECO:0000313" key="3">
    <source>
        <dbReference type="Proteomes" id="UP001412067"/>
    </source>
</evidence>
<feature type="compositionally biased region" description="Pro residues" evidence="1">
    <location>
        <begin position="149"/>
        <end position="159"/>
    </location>
</feature>
<reference evidence="2 3" key="1">
    <citation type="journal article" date="2022" name="Nat. Plants">
        <title>Genomes of leafy and leafless Platanthera orchids illuminate the evolution of mycoheterotrophy.</title>
        <authorList>
            <person name="Li M.H."/>
            <person name="Liu K.W."/>
            <person name="Li Z."/>
            <person name="Lu H.C."/>
            <person name="Ye Q.L."/>
            <person name="Zhang D."/>
            <person name="Wang J.Y."/>
            <person name="Li Y.F."/>
            <person name="Zhong Z.M."/>
            <person name="Liu X."/>
            <person name="Yu X."/>
            <person name="Liu D.K."/>
            <person name="Tu X.D."/>
            <person name="Liu B."/>
            <person name="Hao Y."/>
            <person name="Liao X.Y."/>
            <person name="Jiang Y.T."/>
            <person name="Sun W.H."/>
            <person name="Chen J."/>
            <person name="Chen Y.Q."/>
            <person name="Ai Y."/>
            <person name="Zhai J.W."/>
            <person name="Wu S.S."/>
            <person name="Zhou Z."/>
            <person name="Hsiao Y.Y."/>
            <person name="Wu W.L."/>
            <person name="Chen Y.Y."/>
            <person name="Lin Y.F."/>
            <person name="Hsu J.L."/>
            <person name="Li C.Y."/>
            <person name="Wang Z.W."/>
            <person name="Zhao X."/>
            <person name="Zhong W.Y."/>
            <person name="Ma X.K."/>
            <person name="Ma L."/>
            <person name="Huang J."/>
            <person name="Chen G.Z."/>
            <person name="Huang M.Z."/>
            <person name="Huang L."/>
            <person name="Peng D.H."/>
            <person name="Luo Y.B."/>
            <person name="Zou S.Q."/>
            <person name="Chen S.P."/>
            <person name="Lan S."/>
            <person name="Tsai W.C."/>
            <person name="Van de Peer Y."/>
            <person name="Liu Z.J."/>
        </authorList>
    </citation>
    <scope>NUCLEOTIDE SEQUENCE [LARGE SCALE GENOMIC DNA]</scope>
    <source>
        <strain evidence="2">Lor288</strain>
    </source>
</reference>